<feature type="compositionally biased region" description="Basic and acidic residues" evidence="1">
    <location>
        <begin position="180"/>
        <end position="191"/>
    </location>
</feature>
<dbReference type="Proteomes" id="UP001176941">
    <property type="component" value="Chromosome 4"/>
</dbReference>
<keyword evidence="3" id="KW-1185">Reference proteome</keyword>
<gene>
    <name evidence="2" type="ORF">MRATA1EN1_LOCUS23602</name>
</gene>
<organism evidence="2 3">
    <name type="scientific">Rangifer tarandus platyrhynchus</name>
    <name type="common">Svalbard reindeer</name>
    <dbReference type="NCBI Taxonomy" id="3082113"/>
    <lineage>
        <taxon>Eukaryota</taxon>
        <taxon>Metazoa</taxon>
        <taxon>Chordata</taxon>
        <taxon>Craniata</taxon>
        <taxon>Vertebrata</taxon>
        <taxon>Euteleostomi</taxon>
        <taxon>Mammalia</taxon>
        <taxon>Eutheria</taxon>
        <taxon>Laurasiatheria</taxon>
        <taxon>Artiodactyla</taxon>
        <taxon>Ruminantia</taxon>
        <taxon>Pecora</taxon>
        <taxon>Cervidae</taxon>
        <taxon>Odocoileinae</taxon>
        <taxon>Rangifer</taxon>
    </lineage>
</organism>
<reference evidence="2" key="1">
    <citation type="submission" date="2023-04" db="EMBL/GenBank/DDBJ databases">
        <authorList>
            <consortium name="ELIXIR-Norway"/>
        </authorList>
    </citation>
    <scope>NUCLEOTIDE SEQUENCE [LARGE SCALE GENOMIC DNA]</scope>
</reference>
<accession>A0ABN8ZL76</accession>
<feature type="compositionally biased region" description="Basic and acidic residues" evidence="1">
    <location>
        <begin position="159"/>
        <end position="171"/>
    </location>
</feature>
<feature type="compositionally biased region" description="Low complexity" evidence="1">
    <location>
        <begin position="88"/>
        <end position="100"/>
    </location>
</feature>
<proteinExistence type="predicted"/>
<dbReference type="EMBL" id="OX459940">
    <property type="protein sequence ID" value="CAI9174640.1"/>
    <property type="molecule type" value="Genomic_DNA"/>
</dbReference>
<evidence type="ECO:0000256" key="1">
    <source>
        <dbReference type="SAM" id="MobiDB-lite"/>
    </source>
</evidence>
<feature type="compositionally biased region" description="Low complexity" evidence="1">
    <location>
        <begin position="108"/>
        <end position="118"/>
    </location>
</feature>
<name>A0ABN8ZL76_RANTA</name>
<feature type="compositionally biased region" description="Gly residues" evidence="1">
    <location>
        <begin position="74"/>
        <end position="83"/>
    </location>
</feature>
<evidence type="ECO:0000313" key="2">
    <source>
        <dbReference type="EMBL" id="CAI9174640.1"/>
    </source>
</evidence>
<protein>
    <submittedName>
        <fullName evidence="2">Uncharacterized protein</fullName>
    </submittedName>
</protein>
<feature type="region of interest" description="Disordered" evidence="1">
    <location>
        <begin position="26"/>
        <end position="205"/>
    </location>
</feature>
<evidence type="ECO:0000313" key="3">
    <source>
        <dbReference type="Proteomes" id="UP001176941"/>
    </source>
</evidence>
<sequence length="205" mass="20990">MPGRGKSVLLPVSLCGYARRGAALTEAAAAAPAASLPPHPPGSPRSRGGRGAGLRGRRASARSQGRAEPITGARVGGGGGWGRRGAPDRAPGAAPRARGIPGSGAPGPGAECSRVCPSVRPPPPPAPCGGSRLAQLGGRARQMRGAWSRPPAPRASRPRRPELGGRDRGELPGRAQHLRKLAEKFENEKSNRLPASALPMTLQPR</sequence>